<reference evidence="2" key="1">
    <citation type="journal article" date="2008" name="Nature">
        <title>The amphioxus genome and the evolution of the chordate karyotype.</title>
        <authorList>
            <consortium name="US DOE Joint Genome Institute (JGI-PGF)"/>
            <person name="Putnam N.H."/>
            <person name="Butts T."/>
            <person name="Ferrier D.E.K."/>
            <person name="Furlong R.F."/>
            <person name="Hellsten U."/>
            <person name="Kawashima T."/>
            <person name="Robinson-Rechavi M."/>
            <person name="Shoguchi E."/>
            <person name="Terry A."/>
            <person name="Yu J.-K."/>
            <person name="Benito-Gutierrez E.L."/>
            <person name="Dubchak I."/>
            <person name="Garcia-Fernandez J."/>
            <person name="Gibson-Brown J.J."/>
            <person name="Grigoriev I.V."/>
            <person name="Horton A.C."/>
            <person name="de Jong P.J."/>
            <person name="Jurka J."/>
            <person name="Kapitonov V.V."/>
            <person name="Kohara Y."/>
            <person name="Kuroki Y."/>
            <person name="Lindquist E."/>
            <person name="Lucas S."/>
            <person name="Osoegawa K."/>
            <person name="Pennacchio L.A."/>
            <person name="Salamov A.A."/>
            <person name="Satou Y."/>
            <person name="Sauka-Spengler T."/>
            <person name="Schmutz J."/>
            <person name="Shin-I T."/>
            <person name="Toyoda A."/>
            <person name="Bronner-Fraser M."/>
            <person name="Fujiyama A."/>
            <person name="Holland L.Z."/>
            <person name="Holland P.W.H."/>
            <person name="Satoh N."/>
            <person name="Rokhsar D.S."/>
        </authorList>
    </citation>
    <scope>NUCLEOTIDE SEQUENCE [LARGE SCALE GENOMIC DNA]</scope>
    <source>
        <strain evidence="2">S238N-H82</strain>
        <tissue evidence="2">Testes</tissue>
    </source>
</reference>
<dbReference type="AlphaFoldDB" id="C3ZRL7"/>
<dbReference type="EMBL" id="GG666666">
    <property type="protein sequence ID" value="EEN44817.1"/>
    <property type="molecule type" value="Genomic_DNA"/>
</dbReference>
<evidence type="ECO:0000256" key="1">
    <source>
        <dbReference type="SAM" id="SignalP"/>
    </source>
</evidence>
<gene>
    <name evidence="2" type="ORF">BRAFLDRAFT_125626</name>
</gene>
<organism>
    <name type="scientific">Branchiostoma floridae</name>
    <name type="common">Florida lancelet</name>
    <name type="synonym">Amphioxus</name>
    <dbReference type="NCBI Taxonomy" id="7739"/>
    <lineage>
        <taxon>Eukaryota</taxon>
        <taxon>Metazoa</taxon>
        <taxon>Chordata</taxon>
        <taxon>Cephalochordata</taxon>
        <taxon>Leptocardii</taxon>
        <taxon>Amphioxiformes</taxon>
        <taxon>Branchiostomatidae</taxon>
        <taxon>Branchiostoma</taxon>
    </lineage>
</organism>
<dbReference type="CDD" id="cd00117">
    <property type="entry name" value="TFP"/>
    <property type="match status" value="1"/>
</dbReference>
<proteinExistence type="predicted"/>
<accession>C3ZRL7</accession>
<sequence>MAVRILTLTWAVMVVVVPWITCTAADDRPSSGEMYVAQVQARVRRAACDPFIDPNCNTEISLNRECYSCDMSTDPECYKFRSRQTSGKAQCDPGEYCWVTNRFDLQRNVWTFYSRGCEDRTCAQWQKWDCQTTNNIRECSFCCREDRCNGFWGIANGAVQTAGVRGLFGVVLALMSALYALL</sequence>
<dbReference type="InParanoid" id="C3ZRL7"/>
<feature type="chain" id="PRO_5002936778" evidence="1">
    <location>
        <begin position="26"/>
        <end position="182"/>
    </location>
</feature>
<evidence type="ECO:0000313" key="2">
    <source>
        <dbReference type="EMBL" id="EEN44817.1"/>
    </source>
</evidence>
<feature type="signal peptide" evidence="1">
    <location>
        <begin position="1"/>
        <end position="25"/>
    </location>
</feature>
<protein>
    <submittedName>
        <fullName evidence="2">Uncharacterized protein</fullName>
    </submittedName>
</protein>
<name>C3ZRL7_BRAFL</name>
<keyword evidence="1" id="KW-0732">Signal</keyword>